<feature type="domain" description="Nudix hydrolase" evidence="3">
    <location>
        <begin position="4"/>
        <end position="149"/>
    </location>
</feature>
<dbReference type="EMBL" id="LT629973">
    <property type="protein sequence ID" value="SEH98702.1"/>
    <property type="molecule type" value="Genomic_DNA"/>
</dbReference>
<evidence type="ECO:0000313" key="4">
    <source>
        <dbReference type="EMBL" id="SEH98702.1"/>
    </source>
</evidence>
<dbReference type="GO" id="GO:0004081">
    <property type="term" value="F:bis(5'-nucleosyl)-tetraphosphatase (asymmetrical) activity"/>
    <property type="evidence" value="ECO:0007669"/>
    <property type="project" value="TreeGrafter"/>
</dbReference>
<dbReference type="InterPro" id="IPR051325">
    <property type="entry name" value="Nudix_hydrolase_domain"/>
</dbReference>
<dbReference type="KEGG" id="agl:PYTT_2322"/>
<accession>A0A1H6MB98</accession>
<dbReference type="Proteomes" id="UP000176204">
    <property type="component" value="Chromosome I"/>
</dbReference>
<dbReference type="PROSITE" id="PS00893">
    <property type="entry name" value="NUDIX_BOX"/>
    <property type="match status" value="1"/>
</dbReference>
<evidence type="ECO:0000256" key="1">
    <source>
        <dbReference type="ARBA" id="ARBA00022801"/>
    </source>
</evidence>
<dbReference type="Gene3D" id="3.90.79.10">
    <property type="entry name" value="Nucleoside Triphosphate Pyrophosphohydrolase"/>
    <property type="match status" value="1"/>
</dbReference>
<evidence type="ECO:0000259" key="3">
    <source>
        <dbReference type="PROSITE" id="PS51462"/>
    </source>
</evidence>
<dbReference type="InterPro" id="IPR000086">
    <property type="entry name" value="NUDIX_hydrolase_dom"/>
</dbReference>
<keyword evidence="5" id="KW-1185">Reference proteome</keyword>
<evidence type="ECO:0000313" key="5">
    <source>
        <dbReference type="Proteomes" id="UP000176204"/>
    </source>
</evidence>
<reference evidence="5" key="1">
    <citation type="submission" date="2016-09" db="EMBL/GenBank/DDBJ databases">
        <authorList>
            <person name="Koehorst J."/>
        </authorList>
    </citation>
    <scope>NUCLEOTIDE SEQUENCE [LARGE SCALE GENOMIC DNA]</scope>
</reference>
<dbReference type="AlphaFoldDB" id="A0A1H6MB98"/>
<name>A0A1H6MB98_9BACT</name>
<gene>
    <name evidence="4" type="ORF">PYTT_2322</name>
</gene>
<evidence type="ECO:0000256" key="2">
    <source>
        <dbReference type="RuleBase" id="RU003476"/>
    </source>
</evidence>
<dbReference type="OrthoDB" id="9787476at2"/>
<organism evidence="4 5">
    <name type="scientific">Akkermansia glycaniphila</name>
    <dbReference type="NCBI Taxonomy" id="1679444"/>
    <lineage>
        <taxon>Bacteria</taxon>
        <taxon>Pseudomonadati</taxon>
        <taxon>Verrucomicrobiota</taxon>
        <taxon>Verrucomicrobiia</taxon>
        <taxon>Verrucomicrobiales</taxon>
        <taxon>Akkermansiaceae</taxon>
        <taxon>Akkermansia</taxon>
    </lineage>
</organism>
<sequence>MQAEPYRPNAAMIFRRSDGRILVCERSKPAGAWQFPQGGIDSGETAEEAAVRESMEEIGYPPSVYEIVFSRSGYRYRYPEEAKGRIHKKRGISYIGQEQTYFMCQLQQPAPAPVIDGREFRDYKWIYPEEFDMNWLPEFKKDVYRQVLKDFFGIDA</sequence>
<proteinExistence type="inferred from homology"/>
<dbReference type="PRINTS" id="PR00502">
    <property type="entry name" value="NUDIXFAMILY"/>
</dbReference>
<dbReference type="RefSeq" id="WP_067777670.1">
    <property type="nucleotide sequence ID" value="NZ_LIGX01000040.1"/>
</dbReference>
<dbReference type="Pfam" id="PF00293">
    <property type="entry name" value="NUDIX"/>
    <property type="match status" value="1"/>
</dbReference>
<dbReference type="InterPro" id="IPR020084">
    <property type="entry name" value="NUDIX_hydrolase_CS"/>
</dbReference>
<protein>
    <submittedName>
        <fullName evidence="4">Nudix box signature</fullName>
    </submittedName>
</protein>
<dbReference type="InterPro" id="IPR020476">
    <property type="entry name" value="Nudix_hydrolase"/>
</dbReference>
<dbReference type="STRING" id="1679444.PYTT_2322"/>
<dbReference type="PROSITE" id="PS51462">
    <property type="entry name" value="NUDIX"/>
    <property type="match status" value="1"/>
</dbReference>
<comment type="similarity">
    <text evidence="2">Belongs to the Nudix hydrolase family.</text>
</comment>
<dbReference type="GO" id="GO:0006167">
    <property type="term" value="P:AMP biosynthetic process"/>
    <property type="evidence" value="ECO:0007669"/>
    <property type="project" value="TreeGrafter"/>
</dbReference>
<dbReference type="SUPFAM" id="SSF55811">
    <property type="entry name" value="Nudix"/>
    <property type="match status" value="1"/>
</dbReference>
<dbReference type="GO" id="GO:0006754">
    <property type="term" value="P:ATP biosynthetic process"/>
    <property type="evidence" value="ECO:0007669"/>
    <property type="project" value="TreeGrafter"/>
</dbReference>
<dbReference type="InterPro" id="IPR015797">
    <property type="entry name" value="NUDIX_hydrolase-like_dom_sf"/>
</dbReference>
<keyword evidence="1 2" id="KW-0378">Hydrolase</keyword>
<dbReference type="PANTHER" id="PTHR21340">
    <property type="entry name" value="DIADENOSINE 5,5-P1,P4-TETRAPHOSPHATE PYROPHOSPHOHYDROLASE MUTT"/>
    <property type="match status" value="1"/>
</dbReference>
<dbReference type="PANTHER" id="PTHR21340:SF0">
    <property type="entry name" value="BIS(5'-NUCLEOSYL)-TETRAPHOSPHATASE [ASYMMETRICAL]"/>
    <property type="match status" value="1"/>
</dbReference>